<dbReference type="Pfam" id="PF00905">
    <property type="entry name" value="Transpeptidase"/>
    <property type="match status" value="1"/>
</dbReference>
<organism evidence="10 11">
    <name type="scientific">Peribacillus simplex</name>
    <dbReference type="NCBI Taxonomy" id="1478"/>
    <lineage>
        <taxon>Bacteria</taxon>
        <taxon>Bacillati</taxon>
        <taxon>Bacillota</taxon>
        <taxon>Bacilli</taxon>
        <taxon>Bacillales</taxon>
        <taxon>Bacillaceae</taxon>
        <taxon>Peribacillus</taxon>
    </lineage>
</organism>
<name>A0A109N1M1_9BACI</name>
<feature type="active site" description="Acyl-ester intermediate" evidence="6">
    <location>
        <position position="72"/>
    </location>
</feature>
<evidence type="ECO:0000313" key="11">
    <source>
        <dbReference type="Proteomes" id="UP000064189"/>
    </source>
</evidence>
<feature type="signal peptide" evidence="8">
    <location>
        <begin position="1"/>
        <end position="23"/>
    </location>
</feature>
<dbReference type="EC" id="3.5.2.6" evidence="2 7"/>
<evidence type="ECO:0000256" key="6">
    <source>
        <dbReference type="PIRSR" id="PIRSR602137-50"/>
    </source>
</evidence>
<dbReference type="Gene3D" id="3.40.710.10">
    <property type="entry name" value="DD-peptidase/beta-lactamase superfamily"/>
    <property type="match status" value="1"/>
</dbReference>
<keyword evidence="4 7" id="KW-0378">Hydrolase</keyword>
<evidence type="ECO:0000256" key="2">
    <source>
        <dbReference type="ARBA" id="ARBA00012865"/>
    </source>
</evidence>
<dbReference type="GO" id="GO:0046677">
    <property type="term" value="P:response to antibiotic"/>
    <property type="evidence" value="ECO:0007669"/>
    <property type="project" value="UniProtKB-UniRule"/>
</dbReference>
<keyword evidence="5 7" id="KW-0046">Antibiotic resistance</keyword>
<dbReference type="SUPFAM" id="SSF56601">
    <property type="entry name" value="beta-lactamase/transpeptidase-like"/>
    <property type="match status" value="1"/>
</dbReference>
<dbReference type="InterPro" id="IPR012338">
    <property type="entry name" value="Beta-lactam/transpept-like"/>
</dbReference>
<keyword evidence="11" id="KW-1185">Reference proteome</keyword>
<protein>
    <recommendedName>
        <fullName evidence="2 7">Beta-lactamase</fullName>
        <ecNumber evidence="2 7">3.5.2.6</ecNumber>
    </recommendedName>
</protein>
<keyword evidence="3 8" id="KW-0732">Signal</keyword>
<evidence type="ECO:0000256" key="4">
    <source>
        <dbReference type="ARBA" id="ARBA00022801"/>
    </source>
</evidence>
<feature type="chain" id="PRO_5007139533" description="Beta-lactamase" evidence="8">
    <location>
        <begin position="24"/>
        <end position="263"/>
    </location>
</feature>
<evidence type="ECO:0000256" key="3">
    <source>
        <dbReference type="ARBA" id="ARBA00022729"/>
    </source>
</evidence>
<dbReference type="GO" id="GO:0008658">
    <property type="term" value="F:penicillin binding"/>
    <property type="evidence" value="ECO:0007669"/>
    <property type="project" value="InterPro"/>
</dbReference>
<dbReference type="GO" id="GO:0008800">
    <property type="term" value="F:beta-lactamase activity"/>
    <property type="evidence" value="ECO:0007669"/>
    <property type="project" value="UniProtKB-UniRule"/>
</dbReference>
<dbReference type="AlphaFoldDB" id="A0A109N1M1"/>
<dbReference type="GO" id="GO:0017001">
    <property type="term" value="P:antibiotic catabolic process"/>
    <property type="evidence" value="ECO:0007669"/>
    <property type="project" value="InterPro"/>
</dbReference>
<sequence>MNIKSLCFILVLLVAGSVSTVHASANGHKVKELQIGEFFGGVDGTMIIQNVKTDKEYMYNKKRSNVRYTPESSFKVANALIGLQTKAVSDEYEVKRWDGVIREFEDWNRDHSLASGMRYSVIWFYQEMARDIGAQNMQQYVNMLDYGNHDISGGIDHFWLDSSLNISAKEQVQFIEKLVKEKLPIDKQHMRTVKRIMINEEADDYVLHGKTGTRLSDMGLGWYVGYIETDKGTWAFATNLDGSGSTAKAVTLEALKKLEIIKE</sequence>
<dbReference type="NCBIfam" id="NF012161">
    <property type="entry name" value="bla_class_D_main"/>
    <property type="match status" value="1"/>
</dbReference>
<dbReference type="InterPro" id="IPR002137">
    <property type="entry name" value="Beta-lactam_class-D_AS"/>
</dbReference>
<evidence type="ECO:0000313" key="10">
    <source>
        <dbReference type="EMBL" id="KWW21808.1"/>
    </source>
</evidence>
<evidence type="ECO:0000256" key="8">
    <source>
        <dbReference type="SAM" id="SignalP"/>
    </source>
</evidence>
<dbReference type="Proteomes" id="UP000064189">
    <property type="component" value="Unassembled WGS sequence"/>
</dbReference>
<proteinExistence type="inferred from homology"/>
<dbReference type="PROSITE" id="PS00337">
    <property type="entry name" value="BETA_LACTAMASE_D"/>
    <property type="match status" value="1"/>
</dbReference>
<evidence type="ECO:0000259" key="9">
    <source>
        <dbReference type="Pfam" id="PF00905"/>
    </source>
</evidence>
<dbReference type="RefSeq" id="WP_061140809.1">
    <property type="nucleotide sequence ID" value="NZ_LNNH01000010.1"/>
</dbReference>
<reference evidence="10 11" key="1">
    <citation type="submission" date="2015-11" db="EMBL/GenBank/DDBJ databases">
        <title>Genome Sequence of Bacillus simplex strain VanAntwerpen2.</title>
        <authorList>
            <person name="Couger M.B."/>
        </authorList>
    </citation>
    <scope>NUCLEOTIDE SEQUENCE [LARGE SCALE GENOMIC DNA]</scope>
    <source>
        <strain evidence="10 11">VanAntwerpen02</strain>
    </source>
</reference>
<evidence type="ECO:0000256" key="1">
    <source>
        <dbReference type="ARBA" id="ARBA00007898"/>
    </source>
</evidence>
<dbReference type="EMBL" id="LNNH01000010">
    <property type="protein sequence ID" value="KWW21808.1"/>
    <property type="molecule type" value="Genomic_DNA"/>
</dbReference>
<dbReference type="InterPro" id="IPR001460">
    <property type="entry name" value="PCN-bd_Tpept"/>
</dbReference>
<feature type="modified residue" description="N6-carboxylysine" evidence="6">
    <location>
        <position position="75"/>
    </location>
</feature>
<accession>A0A109N1M1</accession>
<comment type="catalytic activity">
    <reaction evidence="7">
        <text>a beta-lactam + H2O = a substituted beta-amino acid</text>
        <dbReference type="Rhea" id="RHEA:20401"/>
        <dbReference type="ChEBI" id="CHEBI:15377"/>
        <dbReference type="ChEBI" id="CHEBI:35627"/>
        <dbReference type="ChEBI" id="CHEBI:140347"/>
        <dbReference type="EC" id="3.5.2.6"/>
    </reaction>
</comment>
<comment type="caution">
    <text evidence="10">The sequence shown here is derived from an EMBL/GenBank/DDBJ whole genome shotgun (WGS) entry which is preliminary data.</text>
</comment>
<evidence type="ECO:0000256" key="7">
    <source>
        <dbReference type="RuleBase" id="RU361140"/>
    </source>
</evidence>
<comment type="similarity">
    <text evidence="1 7">Belongs to the class-D beta-lactamase family.</text>
</comment>
<feature type="domain" description="Penicillin-binding protein transpeptidase" evidence="9">
    <location>
        <begin position="54"/>
        <end position="250"/>
    </location>
</feature>
<evidence type="ECO:0000256" key="5">
    <source>
        <dbReference type="ARBA" id="ARBA00023251"/>
    </source>
</evidence>
<gene>
    <name evidence="10" type="ORF">AS888_04730</name>
</gene>